<evidence type="ECO:0000313" key="2">
    <source>
        <dbReference type="Proteomes" id="UP000277204"/>
    </source>
</evidence>
<feature type="non-terminal residue" evidence="1">
    <location>
        <position position="58"/>
    </location>
</feature>
<accession>A0A183MSC1</accession>
<reference evidence="1 2" key="1">
    <citation type="submission" date="2018-11" db="EMBL/GenBank/DDBJ databases">
        <authorList>
            <consortium name="Pathogen Informatics"/>
        </authorList>
    </citation>
    <scope>NUCLEOTIDE SEQUENCE [LARGE SCALE GENOMIC DNA]</scope>
    <source>
        <strain evidence="1 2">Zambia</strain>
    </source>
</reference>
<dbReference type="Proteomes" id="UP000277204">
    <property type="component" value="Unassembled WGS sequence"/>
</dbReference>
<proteinExistence type="predicted"/>
<sequence length="58" mass="7339">MFQIYYENSIHFLKIHRSMYPFKCTNHYSIRSYRHECYSLSKCFRRKEKKCLNLFNYA</sequence>
<keyword evidence="2" id="KW-1185">Reference proteome</keyword>
<protein>
    <submittedName>
        <fullName evidence="1">Uncharacterized protein</fullName>
    </submittedName>
</protein>
<evidence type="ECO:0000313" key="1">
    <source>
        <dbReference type="EMBL" id="VDP29824.1"/>
    </source>
</evidence>
<gene>
    <name evidence="1" type="ORF">SMRZ_LOCUS18946</name>
</gene>
<dbReference type="EMBL" id="UZAI01017807">
    <property type="protein sequence ID" value="VDP29824.1"/>
    <property type="molecule type" value="Genomic_DNA"/>
</dbReference>
<dbReference type="AlphaFoldDB" id="A0A183MSC1"/>
<organism evidence="1 2">
    <name type="scientific">Schistosoma margrebowiei</name>
    <dbReference type="NCBI Taxonomy" id="48269"/>
    <lineage>
        <taxon>Eukaryota</taxon>
        <taxon>Metazoa</taxon>
        <taxon>Spiralia</taxon>
        <taxon>Lophotrochozoa</taxon>
        <taxon>Platyhelminthes</taxon>
        <taxon>Trematoda</taxon>
        <taxon>Digenea</taxon>
        <taxon>Strigeidida</taxon>
        <taxon>Schistosomatoidea</taxon>
        <taxon>Schistosomatidae</taxon>
        <taxon>Schistosoma</taxon>
    </lineage>
</organism>
<name>A0A183MSC1_9TREM</name>